<proteinExistence type="predicted"/>
<accession>A0A812WLP3</accession>
<evidence type="ECO:0000313" key="2">
    <source>
        <dbReference type="Proteomes" id="UP000649617"/>
    </source>
</evidence>
<gene>
    <name evidence="1" type="ORF">SPIL2461_LOCUS19138</name>
</gene>
<dbReference type="OrthoDB" id="431022at2759"/>
<evidence type="ECO:0000313" key="1">
    <source>
        <dbReference type="EMBL" id="CAE7684922.1"/>
    </source>
</evidence>
<reference evidence="1" key="1">
    <citation type="submission" date="2021-02" db="EMBL/GenBank/DDBJ databases">
        <authorList>
            <person name="Dougan E. K."/>
            <person name="Rhodes N."/>
            <person name="Thang M."/>
            <person name="Chan C."/>
        </authorList>
    </citation>
    <scope>NUCLEOTIDE SEQUENCE</scope>
</reference>
<sequence>MVLMSSTLDLKLPAIEYLIAAVQGLYERNKLDIVTGIYQEAWGIRRLSQLAKSRLYKKSAPKDPIHVELLSLLMACSPEVPLPLQSSWLPVLVEELLLAKRFEWPAALLLILEHAAHKEFKALSLDVPISYVQLGEDLDYPLLKPTDFVRYIARFTFWEKLFGAESLCTGEKLLMSFWNKYQTLHPSFELFHLTSPLPVHRCVPVMVHGDEGQHFKKGAVMVLQWQGVLGLGTTANQPKGNCMEEAKYINQRRVTLSTRFLCSVMPKDFYATDVKKLEALFESICLDLREAYLEGSDWPAYMETVDEELPWLPGDESSFTRLLPQDGNSLAGYYKPDIWHIVQLGVAKSWVASCFVLILPFLGGNSIPERLQALSAAYGFFCSSSVPKKTKFITKGITKELLGWPSSSACPEGHWNKGALTTTFLEFLEDFTSRRFFEQNEDEVLRLIASGTRALNVFMKGLYAGDLFLTGNARVIVIDAGNHFLKASGRLAFLTFSNGEDRFPVTPKHHMMFHLCKLMQWQSDVHGYCMNVLVDACYQDEDFVGRLARLCRAVSPRATAIRTIQRYLLQTRAVWFKTDPD</sequence>
<name>A0A812WLP3_SYMPI</name>
<dbReference type="AlphaFoldDB" id="A0A812WLP3"/>
<dbReference type="Proteomes" id="UP000649617">
    <property type="component" value="Unassembled WGS sequence"/>
</dbReference>
<protein>
    <submittedName>
        <fullName evidence="1">Uncharacterized protein</fullName>
    </submittedName>
</protein>
<organism evidence="1 2">
    <name type="scientific">Symbiodinium pilosum</name>
    <name type="common">Dinoflagellate</name>
    <dbReference type="NCBI Taxonomy" id="2952"/>
    <lineage>
        <taxon>Eukaryota</taxon>
        <taxon>Sar</taxon>
        <taxon>Alveolata</taxon>
        <taxon>Dinophyceae</taxon>
        <taxon>Suessiales</taxon>
        <taxon>Symbiodiniaceae</taxon>
        <taxon>Symbiodinium</taxon>
    </lineage>
</organism>
<dbReference type="EMBL" id="CAJNIZ010044319">
    <property type="protein sequence ID" value="CAE7684922.1"/>
    <property type="molecule type" value="Genomic_DNA"/>
</dbReference>
<comment type="caution">
    <text evidence="1">The sequence shown here is derived from an EMBL/GenBank/DDBJ whole genome shotgun (WGS) entry which is preliminary data.</text>
</comment>
<keyword evidence="2" id="KW-1185">Reference proteome</keyword>